<organism evidence="2 3">
    <name type="scientific">Patella caerulea</name>
    <name type="common">Rayed Mediterranean limpet</name>
    <dbReference type="NCBI Taxonomy" id="87958"/>
    <lineage>
        <taxon>Eukaryota</taxon>
        <taxon>Metazoa</taxon>
        <taxon>Spiralia</taxon>
        <taxon>Lophotrochozoa</taxon>
        <taxon>Mollusca</taxon>
        <taxon>Gastropoda</taxon>
        <taxon>Patellogastropoda</taxon>
        <taxon>Patelloidea</taxon>
        <taxon>Patellidae</taxon>
        <taxon>Patella</taxon>
    </lineage>
</organism>
<keyword evidence="3" id="KW-1185">Reference proteome</keyword>
<proteinExistence type="predicted"/>
<evidence type="ECO:0000256" key="1">
    <source>
        <dbReference type="SAM" id="SignalP"/>
    </source>
</evidence>
<accession>A0AAN8PVH1</accession>
<feature type="chain" id="PRO_5042947745" evidence="1">
    <location>
        <begin position="22"/>
        <end position="125"/>
    </location>
</feature>
<reference evidence="2 3" key="1">
    <citation type="submission" date="2024-01" db="EMBL/GenBank/DDBJ databases">
        <title>The genome of the rayed Mediterranean limpet Patella caerulea (Linnaeus, 1758).</title>
        <authorList>
            <person name="Anh-Thu Weber A."/>
            <person name="Halstead-Nussloch G."/>
        </authorList>
    </citation>
    <scope>NUCLEOTIDE SEQUENCE [LARGE SCALE GENOMIC DNA]</scope>
    <source>
        <strain evidence="2">AATW-2023a</strain>
        <tissue evidence="2">Whole specimen</tissue>
    </source>
</reference>
<protein>
    <submittedName>
        <fullName evidence="2">Uncharacterized protein</fullName>
    </submittedName>
</protein>
<dbReference type="EMBL" id="JAZGQO010000005">
    <property type="protein sequence ID" value="KAK6186672.1"/>
    <property type="molecule type" value="Genomic_DNA"/>
</dbReference>
<sequence length="125" mass="14282">MTMIKLVTCFMVLCMISSIHAENIDVELLTVNNAEVFHTSFKHDVTKMPDSVVFRVQSNREKAVLRLVKIPPLPTYVLNGDQYYPVNDDRQASETHSIKTGADRGIWDETWGRKSTSFTLHPDSR</sequence>
<gene>
    <name evidence="2" type="ORF">SNE40_005958</name>
</gene>
<name>A0AAN8PVH1_PATCE</name>
<comment type="caution">
    <text evidence="2">The sequence shown here is derived from an EMBL/GenBank/DDBJ whole genome shotgun (WGS) entry which is preliminary data.</text>
</comment>
<dbReference type="AlphaFoldDB" id="A0AAN8PVH1"/>
<evidence type="ECO:0000313" key="2">
    <source>
        <dbReference type="EMBL" id="KAK6186672.1"/>
    </source>
</evidence>
<evidence type="ECO:0000313" key="3">
    <source>
        <dbReference type="Proteomes" id="UP001347796"/>
    </source>
</evidence>
<feature type="signal peptide" evidence="1">
    <location>
        <begin position="1"/>
        <end position="21"/>
    </location>
</feature>
<keyword evidence="1" id="KW-0732">Signal</keyword>
<dbReference type="Proteomes" id="UP001347796">
    <property type="component" value="Unassembled WGS sequence"/>
</dbReference>